<organism evidence="1 2">
    <name type="scientific">Sphingomonas oryzagri</name>
    <dbReference type="NCBI Taxonomy" id="3042314"/>
    <lineage>
        <taxon>Bacteria</taxon>
        <taxon>Pseudomonadati</taxon>
        <taxon>Pseudomonadota</taxon>
        <taxon>Alphaproteobacteria</taxon>
        <taxon>Sphingomonadales</taxon>
        <taxon>Sphingomonadaceae</taxon>
        <taxon>Sphingomonas</taxon>
    </lineage>
</organism>
<proteinExistence type="predicted"/>
<evidence type="ECO:0000313" key="1">
    <source>
        <dbReference type="EMBL" id="MDH7638075.1"/>
    </source>
</evidence>
<reference evidence="1" key="1">
    <citation type="submission" date="2023-04" db="EMBL/GenBank/DDBJ databases">
        <title>Sphingomonas sp. MAHUQ-71 isolated from rice field.</title>
        <authorList>
            <person name="Huq M.A."/>
        </authorList>
    </citation>
    <scope>NUCLEOTIDE SEQUENCE</scope>
    <source>
        <strain evidence="1">MAHUQ-71</strain>
    </source>
</reference>
<dbReference type="RefSeq" id="WP_281043395.1">
    <property type="nucleotide sequence ID" value="NZ_JARYGZ010000001.1"/>
</dbReference>
<name>A0ABT6MYI8_9SPHN</name>
<dbReference type="Proteomes" id="UP001160625">
    <property type="component" value="Unassembled WGS sequence"/>
</dbReference>
<accession>A0ABT6MYI8</accession>
<dbReference type="EMBL" id="JARYGZ010000001">
    <property type="protein sequence ID" value="MDH7638075.1"/>
    <property type="molecule type" value="Genomic_DNA"/>
</dbReference>
<dbReference type="SUPFAM" id="SSF53756">
    <property type="entry name" value="UDP-Glycosyltransferase/glycogen phosphorylase"/>
    <property type="match status" value="1"/>
</dbReference>
<evidence type="ECO:0000313" key="2">
    <source>
        <dbReference type="Proteomes" id="UP001160625"/>
    </source>
</evidence>
<dbReference type="InterPro" id="IPR043148">
    <property type="entry name" value="TagF_C"/>
</dbReference>
<dbReference type="Gene3D" id="3.40.50.12580">
    <property type="match status" value="1"/>
</dbReference>
<evidence type="ECO:0008006" key="3">
    <source>
        <dbReference type="Google" id="ProtNLM"/>
    </source>
</evidence>
<sequence length="409" mass="45443">MKIGFLFNHDQIHQVAHSLPIAMALALQAPSQDIVIATTSRRLTDEVRRHLTAAGMDIPIKQLGLRTRLTRFAARHLEAVLPVSKVGIYRDNLDFFGSLDALVVAEKTSLLLKTRYGLDGLRLIHTRHGAGDRAIGFNKSSAGFDHVLVSGPKIRERLIQEAGVAPERLSTVGYPKFDLMPAVPPRLPMQANGKPTVLYNPHVSPHLSSWYRHGRAVLEHFLHDDRYNLIFAPHVMLFHRRFVLTIDKLRVDRPGLIDQQVLDAPNIHVDLGSRACTDMTYTAAADIYLGDVSSQIYEFLYRPRPCLFLNSHGVEWQGDANYAHWRTGPVIENPENLGAALDRAVASHADYLPVQRELFGRSFDLTDQPSASRAADAVLSALERPTVRSVVPLRPAAARPVDQSSVVAA</sequence>
<comment type="caution">
    <text evidence="1">The sequence shown here is derived from an EMBL/GenBank/DDBJ whole genome shotgun (WGS) entry which is preliminary data.</text>
</comment>
<keyword evidence="2" id="KW-1185">Reference proteome</keyword>
<protein>
    <recommendedName>
        <fullName evidence="3">CDP-glycerol glycerophosphotransferase, TagB/SpsB family</fullName>
    </recommendedName>
</protein>
<gene>
    <name evidence="1" type="ORF">QGN17_04975</name>
</gene>